<gene>
    <name evidence="2" type="ORF">TNCV_3132041</name>
</gene>
<accession>A0A8X6RZ79</accession>
<evidence type="ECO:0000313" key="2">
    <source>
        <dbReference type="EMBL" id="GFY03446.1"/>
    </source>
</evidence>
<dbReference type="AlphaFoldDB" id="A0A8X6RZ79"/>
<dbReference type="EMBL" id="BMAU01021237">
    <property type="protein sequence ID" value="GFY03446.1"/>
    <property type="molecule type" value="Genomic_DNA"/>
</dbReference>
<reference evidence="2" key="1">
    <citation type="submission" date="2020-08" db="EMBL/GenBank/DDBJ databases">
        <title>Multicomponent nature underlies the extraordinary mechanical properties of spider dragline silk.</title>
        <authorList>
            <person name="Kono N."/>
            <person name="Nakamura H."/>
            <person name="Mori M."/>
            <person name="Yoshida Y."/>
            <person name="Ohtoshi R."/>
            <person name="Malay A.D."/>
            <person name="Moran D.A.P."/>
            <person name="Tomita M."/>
            <person name="Numata K."/>
            <person name="Arakawa K."/>
        </authorList>
    </citation>
    <scope>NUCLEOTIDE SEQUENCE</scope>
</reference>
<keyword evidence="3" id="KW-1185">Reference proteome</keyword>
<sequence>MNQSPERWYQNLWKSLTSMFRVGEKETLSHVDMFDCMDGKPLSDKSLQDCLFNNQTSVNLPKKTLLIEGMKGEPVFLQLPFKKRIFHKHYLNKMSFICIPEDEESSPKVLKCSTDEESEEPKSIPS</sequence>
<comment type="caution">
    <text evidence="2">The sequence shown here is derived from an EMBL/GenBank/DDBJ whole genome shotgun (WGS) entry which is preliminary data.</text>
</comment>
<dbReference type="Proteomes" id="UP000887159">
    <property type="component" value="Unassembled WGS sequence"/>
</dbReference>
<name>A0A8X6RZ79_TRICX</name>
<protein>
    <submittedName>
        <fullName evidence="2">Uncharacterized protein</fullName>
    </submittedName>
</protein>
<evidence type="ECO:0000313" key="3">
    <source>
        <dbReference type="Proteomes" id="UP000887159"/>
    </source>
</evidence>
<organism evidence="2 3">
    <name type="scientific">Trichonephila clavipes</name>
    <name type="common">Golden silk orbweaver</name>
    <name type="synonym">Nephila clavipes</name>
    <dbReference type="NCBI Taxonomy" id="2585209"/>
    <lineage>
        <taxon>Eukaryota</taxon>
        <taxon>Metazoa</taxon>
        <taxon>Ecdysozoa</taxon>
        <taxon>Arthropoda</taxon>
        <taxon>Chelicerata</taxon>
        <taxon>Arachnida</taxon>
        <taxon>Araneae</taxon>
        <taxon>Araneomorphae</taxon>
        <taxon>Entelegynae</taxon>
        <taxon>Araneoidea</taxon>
        <taxon>Nephilidae</taxon>
        <taxon>Trichonephila</taxon>
    </lineage>
</organism>
<evidence type="ECO:0000256" key="1">
    <source>
        <dbReference type="SAM" id="MobiDB-lite"/>
    </source>
</evidence>
<feature type="region of interest" description="Disordered" evidence="1">
    <location>
        <begin position="103"/>
        <end position="126"/>
    </location>
</feature>
<proteinExistence type="predicted"/>